<dbReference type="PANTHER" id="PTHR43818">
    <property type="entry name" value="BCDNA.GH03377"/>
    <property type="match status" value="1"/>
</dbReference>
<name>X0UUA9_9ZZZZ</name>
<dbReference type="PANTHER" id="PTHR43818:SF11">
    <property type="entry name" value="BCDNA.GH03377"/>
    <property type="match status" value="1"/>
</dbReference>
<dbReference type="GO" id="GO:0000166">
    <property type="term" value="F:nucleotide binding"/>
    <property type="evidence" value="ECO:0007669"/>
    <property type="project" value="InterPro"/>
</dbReference>
<dbReference type="Pfam" id="PF22725">
    <property type="entry name" value="GFO_IDH_MocA_C3"/>
    <property type="match status" value="1"/>
</dbReference>
<dbReference type="InterPro" id="IPR036291">
    <property type="entry name" value="NAD(P)-bd_dom_sf"/>
</dbReference>
<dbReference type="Gene3D" id="3.40.50.720">
    <property type="entry name" value="NAD(P)-binding Rossmann-like Domain"/>
    <property type="match status" value="1"/>
</dbReference>
<dbReference type="SUPFAM" id="SSF51735">
    <property type="entry name" value="NAD(P)-binding Rossmann-fold domains"/>
    <property type="match status" value="1"/>
</dbReference>
<sequence>SIDAVCLSTTADARPALIRKALAAGKHILAEKPLAATIAEEEALLREIEASDRLFAVNLFNRNAWYHHEALKFIATGQIGKLGIVRVAHMTAGLMPGVKHGSEGPCFHDCGMHYVDVARWYAGSEYKRWHAQGVRMWGEDEPWWVAVHGEFANGVVFDITQGFVYGQMARDRTNNSYCEAIGTRGVIRMDLDFAPDMVTLRMHGVTRTEQKKAPGGGKKMPVMIDLLARSLDAGCDLGLPKARDAVIASRISQEMHDAAKAAAPPVIGSADDIEA</sequence>
<feature type="domain" description="GFO/IDH/MocA-like oxidoreductase" evidence="3">
    <location>
        <begin position="69"/>
        <end position="188"/>
    </location>
</feature>
<dbReference type="Gene3D" id="3.30.360.10">
    <property type="entry name" value="Dihydrodipicolinate Reductase, domain 2"/>
    <property type="match status" value="1"/>
</dbReference>
<keyword evidence="1" id="KW-0560">Oxidoreductase</keyword>
<protein>
    <submittedName>
        <fullName evidence="4">Uncharacterized protein</fullName>
    </submittedName>
</protein>
<feature type="non-terminal residue" evidence="4">
    <location>
        <position position="275"/>
    </location>
</feature>
<reference evidence="4" key="1">
    <citation type="journal article" date="2014" name="Front. Microbiol.">
        <title>High frequency of phylogenetically diverse reductive dehalogenase-homologous genes in deep subseafloor sedimentary metagenomes.</title>
        <authorList>
            <person name="Kawai M."/>
            <person name="Futagami T."/>
            <person name="Toyoda A."/>
            <person name="Takaki Y."/>
            <person name="Nishi S."/>
            <person name="Hori S."/>
            <person name="Arai W."/>
            <person name="Tsubouchi T."/>
            <person name="Morono Y."/>
            <person name="Uchiyama I."/>
            <person name="Ito T."/>
            <person name="Fujiyama A."/>
            <person name="Inagaki F."/>
            <person name="Takami H."/>
        </authorList>
    </citation>
    <scope>NUCLEOTIDE SEQUENCE</scope>
    <source>
        <strain evidence="4">Expedition CK06-06</strain>
    </source>
</reference>
<accession>X0UUA9</accession>
<gene>
    <name evidence="4" type="ORF">S01H1_31646</name>
</gene>
<evidence type="ECO:0000259" key="3">
    <source>
        <dbReference type="Pfam" id="PF22725"/>
    </source>
</evidence>
<evidence type="ECO:0000313" key="4">
    <source>
        <dbReference type="EMBL" id="GAF92015.1"/>
    </source>
</evidence>
<dbReference type="InterPro" id="IPR000683">
    <property type="entry name" value="Gfo/Idh/MocA-like_OxRdtase_N"/>
</dbReference>
<dbReference type="SUPFAM" id="SSF55347">
    <property type="entry name" value="Glyceraldehyde-3-phosphate dehydrogenase-like, C-terminal domain"/>
    <property type="match status" value="1"/>
</dbReference>
<dbReference type="InterPro" id="IPR050463">
    <property type="entry name" value="Gfo/Idh/MocA_oxidrdct_glycsds"/>
</dbReference>
<dbReference type="GO" id="GO:0016491">
    <property type="term" value="F:oxidoreductase activity"/>
    <property type="evidence" value="ECO:0007669"/>
    <property type="project" value="UniProtKB-KW"/>
</dbReference>
<dbReference type="Pfam" id="PF01408">
    <property type="entry name" value="GFO_IDH_MocA"/>
    <property type="match status" value="1"/>
</dbReference>
<dbReference type="EMBL" id="BARS01019539">
    <property type="protein sequence ID" value="GAF92015.1"/>
    <property type="molecule type" value="Genomic_DNA"/>
</dbReference>
<evidence type="ECO:0000259" key="2">
    <source>
        <dbReference type="Pfam" id="PF01408"/>
    </source>
</evidence>
<proteinExistence type="predicted"/>
<dbReference type="AlphaFoldDB" id="X0UUA9"/>
<feature type="non-terminal residue" evidence="4">
    <location>
        <position position="1"/>
    </location>
</feature>
<dbReference type="InterPro" id="IPR055170">
    <property type="entry name" value="GFO_IDH_MocA-like_dom"/>
</dbReference>
<feature type="domain" description="Gfo/Idh/MocA-like oxidoreductase N-terminal" evidence="2">
    <location>
        <begin position="2"/>
        <end position="58"/>
    </location>
</feature>
<comment type="caution">
    <text evidence="4">The sequence shown here is derived from an EMBL/GenBank/DDBJ whole genome shotgun (WGS) entry which is preliminary data.</text>
</comment>
<evidence type="ECO:0000256" key="1">
    <source>
        <dbReference type="ARBA" id="ARBA00023002"/>
    </source>
</evidence>
<organism evidence="4">
    <name type="scientific">marine sediment metagenome</name>
    <dbReference type="NCBI Taxonomy" id="412755"/>
    <lineage>
        <taxon>unclassified sequences</taxon>
        <taxon>metagenomes</taxon>
        <taxon>ecological metagenomes</taxon>
    </lineage>
</organism>